<dbReference type="SUPFAM" id="SSF46785">
    <property type="entry name" value="Winged helix' DNA-binding domain"/>
    <property type="match status" value="1"/>
</dbReference>
<dbReference type="Gene3D" id="3.40.640.10">
    <property type="entry name" value="Type I PLP-dependent aspartate aminotransferase-like (Major domain)"/>
    <property type="match status" value="1"/>
</dbReference>
<dbReference type="SUPFAM" id="SSF53383">
    <property type="entry name" value="PLP-dependent transferases"/>
    <property type="match status" value="1"/>
</dbReference>
<organism evidence="7 8">
    <name type="scientific">Kribbella pittospori</name>
    <dbReference type="NCBI Taxonomy" id="722689"/>
    <lineage>
        <taxon>Bacteria</taxon>
        <taxon>Bacillati</taxon>
        <taxon>Actinomycetota</taxon>
        <taxon>Actinomycetes</taxon>
        <taxon>Propionibacteriales</taxon>
        <taxon>Kribbellaceae</taxon>
        <taxon>Kribbella</taxon>
    </lineage>
</organism>
<evidence type="ECO:0000313" key="7">
    <source>
        <dbReference type="EMBL" id="TCC58211.1"/>
    </source>
</evidence>
<dbReference type="InterPro" id="IPR051446">
    <property type="entry name" value="HTH_trans_reg/aminotransferase"/>
</dbReference>
<dbReference type="GO" id="GO:0003677">
    <property type="term" value="F:DNA binding"/>
    <property type="evidence" value="ECO:0007669"/>
    <property type="project" value="UniProtKB-KW"/>
</dbReference>
<protein>
    <submittedName>
        <fullName evidence="7">PLP-dependent aminotransferase family protein</fullName>
    </submittedName>
</protein>
<gene>
    <name evidence="7" type="ORF">E0H73_28255</name>
</gene>
<keyword evidence="2" id="KW-0663">Pyridoxal phosphate</keyword>
<dbReference type="Gene3D" id="3.90.1150.10">
    <property type="entry name" value="Aspartate Aminotransferase, domain 1"/>
    <property type="match status" value="1"/>
</dbReference>
<dbReference type="Pfam" id="PF00155">
    <property type="entry name" value="Aminotran_1_2"/>
    <property type="match status" value="1"/>
</dbReference>
<comment type="similarity">
    <text evidence="1">In the C-terminal section; belongs to the class-I pyridoxal-phosphate-dependent aminotransferase family.</text>
</comment>
<dbReference type="InterPro" id="IPR015424">
    <property type="entry name" value="PyrdxlP-dep_Trfase"/>
</dbReference>
<dbReference type="AlphaFoldDB" id="A0A4R0KD22"/>
<comment type="caution">
    <text evidence="7">The sequence shown here is derived from an EMBL/GenBank/DDBJ whole genome shotgun (WGS) entry which is preliminary data.</text>
</comment>
<dbReference type="Gene3D" id="1.10.10.10">
    <property type="entry name" value="Winged helix-like DNA-binding domain superfamily/Winged helix DNA-binding domain"/>
    <property type="match status" value="1"/>
</dbReference>
<dbReference type="CDD" id="cd00609">
    <property type="entry name" value="AAT_like"/>
    <property type="match status" value="1"/>
</dbReference>
<dbReference type="PANTHER" id="PTHR46577">
    <property type="entry name" value="HTH-TYPE TRANSCRIPTIONAL REGULATORY PROTEIN GABR"/>
    <property type="match status" value="1"/>
</dbReference>
<evidence type="ECO:0000313" key="8">
    <source>
        <dbReference type="Proteomes" id="UP000291144"/>
    </source>
</evidence>
<keyword evidence="4" id="KW-0238">DNA-binding</keyword>
<dbReference type="GO" id="GO:0030170">
    <property type="term" value="F:pyridoxal phosphate binding"/>
    <property type="evidence" value="ECO:0007669"/>
    <property type="project" value="InterPro"/>
</dbReference>
<keyword evidence="7" id="KW-0032">Aminotransferase</keyword>
<accession>A0A4R0KD22</accession>
<proteinExistence type="inferred from homology"/>
<dbReference type="InterPro" id="IPR004839">
    <property type="entry name" value="Aminotransferase_I/II_large"/>
</dbReference>
<dbReference type="GO" id="GO:0008483">
    <property type="term" value="F:transaminase activity"/>
    <property type="evidence" value="ECO:0007669"/>
    <property type="project" value="UniProtKB-KW"/>
</dbReference>
<dbReference type="SMART" id="SM00345">
    <property type="entry name" value="HTH_GNTR"/>
    <property type="match status" value="1"/>
</dbReference>
<dbReference type="PRINTS" id="PR00035">
    <property type="entry name" value="HTHGNTR"/>
</dbReference>
<evidence type="ECO:0000256" key="4">
    <source>
        <dbReference type="ARBA" id="ARBA00023125"/>
    </source>
</evidence>
<dbReference type="InterPro" id="IPR000524">
    <property type="entry name" value="Tscrpt_reg_HTH_GntR"/>
</dbReference>
<name>A0A4R0KD22_9ACTN</name>
<sequence length="512" mass="55595">MGVRLAFLPCCSLEPHRRNWTLFVIQDANGLRFSADDLARMLVGTGARSGPLYRQLSESLTELIERGELPQGAALPPERALAQALTVSRTTVVAAYQALREQGLLERRQGSGTRVSADRARETVSGLAGDHAASQFLNGPLATIDFATAALPSLDLVADVAAGLTRDDYLRLTGTHHGYHLRGLPALRERIARWYSDAGMPTAPEDILITSGAQQALELVARGCLQPGDGVVVEQPTYRGALEAFGRTGNRLRTVRIDDEGLDVIALEKLLATESPRLVYVQTAAHNPTGVVLSDDRRQRLTRLLDQHEVVLVDDTSLAGTSFDGRPSAPALTTHERLVTIGSMSKLFWGGLRLGWIRAVPQVVSRLAQVRGITDLGSSLVAQEVALRLMDHRDAAEAERRTALPTGLRTLTELLDRHLPDWTWREPQAGASLWVRLPQGDATHFAQIALRYGVALLPGAVFSADGSTDDHTRLPYSLPTATMSQGVTRLAQAWTDYLNRATVDVTLTSAVT</sequence>
<dbReference type="Proteomes" id="UP000291144">
    <property type="component" value="Unassembled WGS sequence"/>
</dbReference>
<dbReference type="CDD" id="cd07377">
    <property type="entry name" value="WHTH_GntR"/>
    <property type="match status" value="1"/>
</dbReference>
<dbReference type="PANTHER" id="PTHR46577:SF1">
    <property type="entry name" value="HTH-TYPE TRANSCRIPTIONAL REGULATORY PROTEIN GABR"/>
    <property type="match status" value="1"/>
</dbReference>
<dbReference type="GO" id="GO:0003700">
    <property type="term" value="F:DNA-binding transcription factor activity"/>
    <property type="evidence" value="ECO:0007669"/>
    <property type="project" value="InterPro"/>
</dbReference>
<dbReference type="EMBL" id="SJKB01000009">
    <property type="protein sequence ID" value="TCC58211.1"/>
    <property type="molecule type" value="Genomic_DNA"/>
</dbReference>
<evidence type="ECO:0000256" key="1">
    <source>
        <dbReference type="ARBA" id="ARBA00005384"/>
    </source>
</evidence>
<evidence type="ECO:0000259" key="6">
    <source>
        <dbReference type="PROSITE" id="PS50949"/>
    </source>
</evidence>
<dbReference type="InterPro" id="IPR015422">
    <property type="entry name" value="PyrdxlP-dep_Trfase_small"/>
</dbReference>
<keyword evidence="7" id="KW-0808">Transferase</keyword>
<keyword evidence="8" id="KW-1185">Reference proteome</keyword>
<keyword evidence="5" id="KW-0804">Transcription</keyword>
<dbReference type="InterPro" id="IPR036388">
    <property type="entry name" value="WH-like_DNA-bd_sf"/>
</dbReference>
<dbReference type="PROSITE" id="PS50949">
    <property type="entry name" value="HTH_GNTR"/>
    <property type="match status" value="1"/>
</dbReference>
<dbReference type="InterPro" id="IPR036390">
    <property type="entry name" value="WH_DNA-bd_sf"/>
</dbReference>
<feature type="domain" description="HTH gntR-type" evidence="6">
    <location>
        <begin position="50"/>
        <end position="118"/>
    </location>
</feature>
<evidence type="ECO:0000256" key="2">
    <source>
        <dbReference type="ARBA" id="ARBA00022898"/>
    </source>
</evidence>
<keyword evidence="3" id="KW-0805">Transcription regulation</keyword>
<evidence type="ECO:0000256" key="3">
    <source>
        <dbReference type="ARBA" id="ARBA00023015"/>
    </source>
</evidence>
<reference evidence="7 8" key="1">
    <citation type="submission" date="2019-02" db="EMBL/GenBank/DDBJ databases">
        <title>Kribbella capetownensis sp. nov. and Kribbella speibonae sp. nov., isolated from soil.</title>
        <authorList>
            <person name="Curtis S.M."/>
            <person name="Norton I."/>
            <person name="Everest G.J."/>
            <person name="Meyers P.R."/>
        </authorList>
    </citation>
    <scope>NUCLEOTIDE SEQUENCE [LARGE SCALE GENOMIC DNA]</scope>
    <source>
        <strain evidence="7 8">NRRL B-24813</strain>
    </source>
</reference>
<dbReference type="OrthoDB" id="199743at2"/>
<evidence type="ECO:0000256" key="5">
    <source>
        <dbReference type="ARBA" id="ARBA00023163"/>
    </source>
</evidence>
<dbReference type="Pfam" id="PF00392">
    <property type="entry name" value="GntR"/>
    <property type="match status" value="1"/>
</dbReference>
<dbReference type="InterPro" id="IPR015421">
    <property type="entry name" value="PyrdxlP-dep_Trfase_major"/>
</dbReference>